<dbReference type="HOGENOM" id="CLU_000680_18_3_1"/>
<dbReference type="AlphaFoldDB" id="A7RQ84"/>
<dbReference type="SUPFAM" id="SSF56219">
    <property type="entry name" value="DNase I-like"/>
    <property type="match status" value="1"/>
</dbReference>
<gene>
    <name evidence="2" type="ORF">NEMVEDRAFT_v1g89835</name>
</gene>
<dbReference type="Proteomes" id="UP000001593">
    <property type="component" value="Unassembled WGS sequence"/>
</dbReference>
<evidence type="ECO:0000313" key="3">
    <source>
        <dbReference type="Proteomes" id="UP000001593"/>
    </source>
</evidence>
<name>A7RQ84_NEMVE</name>
<dbReference type="GO" id="GO:0003824">
    <property type="term" value="F:catalytic activity"/>
    <property type="evidence" value="ECO:0007669"/>
    <property type="project" value="InterPro"/>
</dbReference>
<dbReference type="CDD" id="cd09076">
    <property type="entry name" value="L1-EN"/>
    <property type="match status" value="1"/>
</dbReference>
<proteinExistence type="predicted"/>
<keyword evidence="3" id="KW-1185">Reference proteome</keyword>
<dbReference type="InParanoid" id="A7RQ84"/>
<dbReference type="eggNOG" id="KOG1075">
    <property type="taxonomic scope" value="Eukaryota"/>
</dbReference>
<dbReference type="OMA" id="WIAGKSV"/>
<sequence>MDIIQCYAPTNDSEEEEKDNFYNRLTTIIQDRPTRNIIIVMGDFNAKIGGDNRGYEEIMGQQGLGKMNDNGERFADLCAASNLVIGGSVFHHRRIHKATWVSPDLSTGNQIDHLCIGKKFRRSLQDVRVKRGADVASDHHLLVARLKLKLKKNWTGGSSKRQRYNTITLKDSKKKEEFKVTLSNKFQ</sequence>
<dbReference type="PhylomeDB" id="A7RQ84"/>
<dbReference type="Gene3D" id="3.60.10.10">
    <property type="entry name" value="Endonuclease/exonuclease/phosphatase"/>
    <property type="match status" value="1"/>
</dbReference>
<dbReference type="InterPro" id="IPR005135">
    <property type="entry name" value="Endo/exonuclease/phosphatase"/>
</dbReference>
<dbReference type="Pfam" id="PF14529">
    <property type="entry name" value="Exo_endo_phos_2"/>
    <property type="match status" value="1"/>
</dbReference>
<dbReference type="PANTHER" id="PTHR23227">
    <property type="entry name" value="BUCENTAUR RELATED"/>
    <property type="match status" value="1"/>
</dbReference>
<organism evidence="2 3">
    <name type="scientific">Nematostella vectensis</name>
    <name type="common">Starlet sea anemone</name>
    <dbReference type="NCBI Taxonomy" id="45351"/>
    <lineage>
        <taxon>Eukaryota</taxon>
        <taxon>Metazoa</taxon>
        <taxon>Cnidaria</taxon>
        <taxon>Anthozoa</taxon>
        <taxon>Hexacorallia</taxon>
        <taxon>Actiniaria</taxon>
        <taxon>Edwardsiidae</taxon>
        <taxon>Nematostella</taxon>
    </lineage>
</organism>
<protein>
    <recommendedName>
        <fullName evidence="1">Endonuclease/exonuclease/phosphatase domain-containing protein</fullName>
    </recommendedName>
</protein>
<feature type="domain" description="Endonuclease/exonuclease/phosphatase" evidence="1">
    <location>
        <begin position="2"/>
        <end position="141"/>
    </location>
</feature>
<reference evidence="2 3" key="1">
    <citation type="journal article" date="2007" name="Science">
        <title>Sea anemone genome reveals ancestral eumetazoan gene repertoire and genomic organization.</title>
        <authorList>
            <person name="Putnam N.H."/>
            <person name="Srivastava M."/>
            <person name="Hellsten U."/>
            <person name="Dirks B."/>
            <person name="Chapman J."/>
            <person name="Salamov A."/>
            <person name="Terry A."/>
            <person name="Shapiro H."/>
            <person name="Lindquist E."/>
            <person name="Kapitonov V.V."/>
            <person name="Jurka J."/>
            <person name="Genikhovich G."/>
            <person name="Grigoriev I.V."/>
            <person name="Lucas S.M."/>
            <person name="Steele R.E."/>
            <person name="Finnerty J.R."/>
            <person name="Technau U."/>
            <person name="Martindale M.Q."/>
            <person name="Rokhsar D.S."/>
        </authorList>
    </citation>
    <scope>NUCLEOTIDE SEQUENCE [LARGE SCALE GENOMIC DNA]</scope>
    <source>
        <strain evidence="3">CH2 X CH6</strain>
    </source>
</reference>
<accession>A7RQ84</accession>
<dbReference type="EMBL" id="DS469528">
    <property type="protein sequence ID" value="EDO46312.1"/>
    <property type="molecule type" value="Genomic_DNA"/>
</dbReference>
<dbReference type="InterPro" id="IPR036691">
    <property type="entry name" value="Endo/exonu/phosph_ase_sf"/>
</dbReference>
<dbReference type="InterPro" id="IPR027124">
    <property type="entry name" value="Swc5/CFDP1/2"/>
</dbReference>
<evidence type="ECO:0000259" key="1">
    <source>
        <dbReference type="Pfam" id="PF14529"/>
    </source>
</evidence>
<dbReference type="STRING" id="45351.A7RQ84"/>
<evidence type="ECO:0000313" key="2">
    <source>
        <dbReference type="EMBL" id="EDO46312.1"/>
    </source>
</evidence>
<dbReference type="PANTHER" id="PTHR23227:SF67">
    <property type="entry name" value="CRANIOFACIAL DEVELOPMENT PROTEIN 2-LIKE"/>
    <property type="match status" value="1"/>
</dbReference>
<feature type="non-terminal residue" evidence="2">
    <location>
        <position position="187"/>
    </location>
</feature>